<proteinExistence type="predicted"/>
<reference evidence="2" key="1">
    <citation type="journal article" date="2019" name="Int. J. Syst. Evol. Microbiol.">
        <title>The Global Catalogue of Microorganisms (GCM) 10K type strain sequencing project: providing services to taxonomists for standard genome sequencing and annotation.</title>
        <authorList>
            <consortium name="The Broad Institute Genomics Platform"/>
            <consortium name="The Broad Institute Genome Sequencing Center for Infectious Disease"/>
            <person name="Wu L."/>
            <person name="Ma J."/>
        </authorList>
    </citation>
    <scope>NUCLEOTIDE SEQUENCE [LARGE SCALE GENOMIC DNA]</scope>
    <source>
        <strain evidence="2">KCTC 42211</strain>
    </source>
</reference>
<name>A0ABV7UX24_9GAMM</name>
<evidence type="ECO:0000313" key="1">
    <source>
        <dbReference type="EMBL" id="MFC3660424.1"/>
    </source>
</evidence>
<protein>
    <submittedName>
        <fullName evidence="1">Uncharacterized protein</fullName>
    </submittedName>
</protein>
<sequence length="156" mass="16488">MPDAFGGLLATLPARGFEQLARGPGVGIDAGVLEGRIVCVLNVPDSQVERQVGPPVGKMFDATLEVSSDQVDTEPFPLPFAEHAIVVSEGVVLRKIVGNRPGHAVIAHDTKREQAVAIVAFVLGQVIPVKLAISLLGIEAEDFDVLLVEPFHGLLL</sequence>
<gene>
    <name evidence="1" type="ORF">ACFOM9_10140</name>
</gene>
<accession>A0ABV7UX24</accession>
<organism evidence="1 2">
    <name type="scientific">Luteimonas notoginsengisoli</name>
    <dbReference type="NCBI Taxonomy" id="1578200"/>
    <lineage>
        <taxon>Bacteria</taxon>
        <taxon>Pseudomonadati</taxon>
        <taxon>Pseudomonadota</taxon>
        <taxon>Gammaproteobacteria</taxon>
        <taxon>Lysobacterales</taxon>
        <taxon>Lysobacteraceae</taxon>
        <taxon>Luteimonas</taxon>
    </lineage>
</organism>
<keyword evidence="2" id="KW-1185">Reference proteome</keyword>
<evidence type="ECO:0000313" key="2">
    <source>
        <dbReference type="Proteomes" id="UP001595724"/>
    </source>
</evidence>
<dbReference type="Proteomes" id="UP001595724">
    <property type="component" value="Unassembled WGS sequence"/>
</dbReference>
<comment type="caution">
    <text evidence="1">The sequence shown here is derived from an EMBL/GenBank/DDBJ whole genome shotgun (WGS) entry which is preliminary data.</text>
</comment>
<dbReference type="RefSeq" id="WP_386709838.1">
    <property type="nucleotide sequence ID" value="NZ_JBHRYF010000008.1"/>
</dbReference>
<dbReference type="EMBL" id="JBHRYF010000008">
    <property type="protein sequence ID" value="MFC3660424.1"/>
    <property type="molecule type" value="Genomic_DNA"/>
</dbReference>